<dbReference type="EMBL" id="CP016793">
    <property type="protein sequence ID" value="ANZ37730.1"/>
    <property type="molecule type" value="Genomic_DNA"/>
</dbReference>
<protein>
    <recommendedName>
        <fullName evidence="3">HTH tetR-type domain-containing protein</fullName>
    </recommendedName>
</protein>
<dbReference type="SUPFAM" id="SSF46689">
    <property type="entry name" value="Homeodomain-like"/>
    <property type="match status" value="1"/>
</dbReference>
<dbReference type="Gene3D" id="1.10.357.10">
    <property type="entry name" value="Tetracycline Repressor, domain 2"/>
    <property type="match status" value="1"/>
</dbReference>
<accession>A0A1B2HJ42</accession>
<evidence type="ECO:0000256" key="1">
    <source>
        <dbReference type="ARBA" id="ARBA00023125"/>
    </source>
</evidence>
<keyword evidence="1 2" id="KW-0238">DNA-binding</keyword>
<dbReference type="InterPro" id="IPR009057">
    <property type="entry name" value="Homeodomain-like_sf"/>
</dbReference>
<feature type="DNA-binding region" description="H-T-H motif" evidence="2">
    <location>
        <begin position="25"/>
        <end position="44"/>
    </location>
</feature>
<gene>
    <name evidence="4" type="ORF">BBK82_18375</name>
</gene>
<organism evidence="4 5">
    <name type="scientific">Lentzea guizhouensis</name>
    <dbReference type="NCBI Taxonomy" id="1586287"/>
    <lineage>
        <taxon>Bacteria</taxon>
        <taxon>Bacillati</taxon>
        <taxon>Actinomycetota</taxon>
        <taxon>Actinomycetes</taxon>
        <taxon>Pseudonocardiales</taxon>
        <taxon>Pseudonocardiaceae</taxon>
        <taxon>Lentzea</taxon>
    </lineage>
</organism>
<name>A0A1B2HJ42_9PSEU</name>
<dbReference type="STRING" id="1586287.BBK82_18375"/>
<dbReference type="Pfam" id="PF00440">
    <property type="entry name" value="TetR_N"/>
    <property type="match status" value="1"/>
</dbReference>
<proteinExistence type="predicted"/>
<dbReference type="InterPro" id="IPR001647">
    <property type="entry name" value="HTH_TetR"/>
</dbReference>
<dbReference type="KEGG" id="led:BBK82_18375"/>
<keyword evidence="5" id="KW-1185">Reference proteome</keyword>
<evidence type="ECO:0000313" key="5">
    <source>
        <dbReference type="Proteomes" id="UP000093053"/>
    </source>
</evidence>
<dbReference type="PROSITE" id="PS50977">
    <property type="entry name" value="HTH_TETR_2"/>
    <property type="match status" value="1"/>
</dbReference>
<reference evidence="4 5" key="1">
    <citation type="submission" date="2016-07" db="EMBL/GenBank/DDBJ databases">
        <title>Complete genome sequence of the Lentzea guizhouensis DHS C013.</title>
        <authorList>
            <person name="Cao C."/>
        </authorList>
    </citation>
    <scope>NUCLEOTIDE SEQUENCE [LARGE SCALE GENOMIC DNA]</scope>
    <source>
        <strain evidence="4 5">DHS C013</strain>
    </source>
</reference>
<dbReference type="Proteomes" id="UP000093053">
    <property type="component" value="Chromosome"/>
</dbReference>
<dbReference type="GO" id="GO:0003677">
    <property type="term" value="F:DNA binding"/>
    <property type="evidence" value="ECO:0007669"/>
    <property type="project" value="UniProtKB-UniRule"/>
</dbReference>
<evidence type="ECO:0000259" key="3">
    <source>
        <dbReference type="PROSITE" id="PS50977"/>
    </source>
</evidence>
<dbReference type="AlphaFoldDB" id="A0A1B2HJ42"/>
<dbReference type="OrthoDB" id="8222629at2"/>
<dbReference type="RefSeq" id="WP_065916094.1">
    <property type="nucleotide sequence ID" value="NZ_CP016793.1"/>
</dbReference>
<dbReference type="SUPFAM" id="SSF48498">
    <property type="entry name" value="Tetracyclin repressor-like, C-terminal domain"/>
    <property type="match status" value="1"/>
</dbReference>
<dbReference type="InterPro" id="IPR036271">
    <property type="entry name" value="Tet_transcr_reg_TetR-rel_C_sf"/>
</dbReference>
<feature type="domain" description="HTH tetR-type" evidence="3">
    <location>
        <begin position="4"/>
        <end position="62"/>
    </location>
</feature>
<evidence type="ECO:0000256" key="2">
    <source>
        <dbReference type="PROSITE-ProRule" id="PRU00335"/>
    </source>
</evidence>
<evidence type="ECO:0000313" key="4">
    <source>
        <dbReference type="EMBL" id="ANZ37730.1"/>
    </source>
</evidence>
<sequence>MSRSDCRRAIVAAATALVDREHPVTLRAVSRAAHVPTSAIYQHFPTSAAILLAVCDESFHELEAAVLAAADAYAAGIAYLDFAAAHPRRYRVMFGAPTSPNRHCGSSPASSPTPTAP</sequence>